<evidence type="ECO:0000256" key="4">
    <source>
        <dbReference type="ARBA" id="ARBA00022792"/>
    </source>
</evidence>
<feature type="region of interest" description="Disordered" evidence="10">
    <location>
        <begin position="1333"/>
        <end position="1355"/>
    </location>
</feature>
<comment type="function">
    <text evidence="1">Probable mitochondrial mRNA stabilization factor.</text>
</comment>
<keyword evidence="7 8" id="KW-0472">Membrane</keyword>
<dbReference type="InterPro" id="IPR040152">
    <property type="entry name" value="Atp25"/>
</dbReference>
<keyword evidence="6 8" id="KW-0496">Mitochondrion</keyword>
<sequence>MPIAAASRQLISPKWCPSCSLALLRALASAAGSPLPRARRPTYRSLKTAATAKTLRLTRTSRTNAVYTRVLTPSSRPYSHSARDEFDDWKPPEYLETEDGEFITVPLTKSQKKRHNRLLQIHESLEDAADDIFALRGETQVGGLERFEAKFLTHMLHSADERELADENGDAADSGDGAWKKDVEDRLRAMGRRAKSDVAEQESGFLPAELAGLDSMEAGTDAARTQVQFLRETESTIDAETAGEAPAVSSDESPAAIPKLEANGAAAEAAEHELSGYEDLQAEIQEMEVMIHEDLETRLTEILIRKGEEQETTRKVATMRRSVRSQLDEADLSLQEIETKLGTSSDASSDMTIAESTVRTLDAIKDMYESLLTSHRQARSDTRELADALRSQIEDVEMLLQELEEELDAPSTAPTTNPEDIDYQIMEPAASPQSSTDTPWYLQSPLQPAPRRFISPLIEQIPPLPPNLPETLEPLLDYLLKDLSLSKLKIMDLRGLDPVPALGPNVLMILATARSERHMHIAADKCCRFMRGMLDGADIYADGLMGTGEMKLRERRERRKGKRRTAEDEEALRVGWICINSGQGLVVQVLTGWKREELNLEGLWSRKINTSQKRKLRDQLAAEGLSVDEIKARVAAELPYTADLPPEYDSNAQVEEPEEFDEVEEVNAVRTPRMPRARVAKIVDVLPPPGKRGVQMEEFRDVLKTVEIHSKSRKKEEGRRYIDIPAHKPRRVSTRGKAKAAKVTLLPKVTPVRERPSVTFSTKFDDFPGSARKYSTIVEAPRTRGFTPPPLDIPQQEVFEAEQLAKDGRYKELLKLYPRPRTDGQTTLVLIAHLNHLVLLPPDTAREALLAADADTILNTPFFLSFERSLPFRSPSPTHNHVKLLLYVAAHTLSPLTFPLNRYIRLLTNIRQSGLQVPLVSYHVALRALAISPALRGDPPKTMKFWTSRTTDTLALMTSYLLRHMDVAGIDVGHDPEVFESIWLALSPLDTYEYITTLGDPALRSPPIDHDKPFSRAVDHRVSLYKEFHMRWYNPLRFVPRDCSYLRSAPVSTATLNRLLHPSLSYPPLRPENRYDTLPSYLVTVFVTLARARAWKWLKHFWRWLPSQGVQRPKTLYALYLELLAREANVGVVITELRVLLNDYEREFGAGREEPADGVAEGLLACVELVDAEVPDWQTRSSSINGRPQQLSSSANRRRIFSSSLRSLSHHHHFHIARTSTSSLAPHHHLRPYPATSASSPANSVSSRPTDTPTANVSCPSPPTTPVPIAVRGREPDTGLTHRTRKPAQDHGSPNFLQPSPAGKLKLQASSLPSVPRFGIDEKLELLPLHTLPAQGSTPPETPYHHARSSSAAPTRSALAPYAILGHEKLVRL</sequence>
<comment type="subcellular location">
    <subcellularLocation>
        <location evidence="2 8">Mitochondrion inner membrane</location>
        <topology evidence="2 8">Peripheral membrane protein</topology>
        <orientation evidence="2 8">Matrix side</orientation>
    </subcellularLocation>
</comment>
<dbReference type="Proteomes" id="UP001221413">
    <property type="component" value="Unassembled WGS sequence"/>
</dbReference>
<feature type="coiled-coil region" evidence="9">
    <location>
        <begin position="267"/>
        <end position="340"/>
    </location>
</feature>
<dbReference type="GO" id="GO:0048255">
    <property type="term" value="P:mRNA stabilization"/>
    <property type="evidence" value="ECO:0007669"/>
    <property type="project" value="TreeGrafter"/>
</dbReference>
<dbReference type="Gene3D" id="3.30.460.10">
    <property type="entry name" value="Beta Polymerase, domain 2"/>
    <property type="match status" value="1"/>
</dbReference>
<evidence type="ECO:0000256" key="9">
    <source>
        <dbReference type="SAM" id="Coils"/>
    </source>
</evidence>
<dbReference type="GO" id="GO:0140053">
    <property type="term" value="P:mitochondrial gene expression"/>
    <property type="evidence" value="ECO:0007669"/>
    <property type="project" value="UniProtKB-UniRule"/>
</dbReference>
<dbReference type="Pfam" id="PF02410">
    <property type="entry name" value="RsfS"/>
    <property type="match status" value="1"/>
</dbReference>
<organism evidence="11 12">
    <name type="scientific">Drechslerella dactyloides</name>
    <name type="common">Nematode-trapping fungus</name>
    <name type="synonym">Arthrobotrys dactyloides</name>
    <dbReference type="NCBI Taxonomy" id="74499"/>
    <lineage>
        <taxon>Eukaryota</taxon>
        <taxon>Fungi</taxon>
        <taxon>Dikarya</taxon>
        <taxon>Ascomycota</taxon>
        <taxon>Pezizomycotina</taxon>
        <taxon>Orbiliomycetes</taxon>
        <taxon>Orbiliales</taxon>
        <taxon>Orbiliaceae</taxon>
        <taxon>Drechslerella</taxon>
    </lineage>
</organism>
<dbReference type="EMBL" id="JAQGDS010000007">
    <property type="protein sequence ID" value="KAJ6259328.1"/>
    <property type="molecule type" value="Genomic_DNA"/>
</dbReference>
<keyword evidence="12" id="KW-1185">Reference proteome</keyword>
<evidence type="ECO:0000256" key="10">
    <source>
        <dbReference type="SAM" id="MobiDB-lite"/>
    </source>
</evidence>
<name>A0AAD6NJS7_DREDA</name>
<keyword evidence="4 8" id="KW-0999">Mitochondrion inner membrane</keyword>
<keyword evidence="5 8" id="KW-0809">Transit peptide</keyword>
<dbReference type="InterPro" id="IPR043519">
    <property type="entry name" value="NT_sf"/>
</dbReference>
<keyword evidence="9" id="KW-0175">Coiled coil</keyword>
<accession>A0AAD6NJS7</accession>
<feature type="compositionally biased region" description="Low complexity" evidence="10">
    <location>
        <begin position="1232"/>
        <end position="1249"/>
    </location>
</feature>
<dbReference type="PANTHER" id="PTHR28087">
    <property type="entry name" value="ATPASE SYNTHESIS PROTEIN 25, MITOCHONDRIAL"/>
    <property type="match status" value="1"/>
</dbReference>
<reference evidence="11" key="1">
    <citation type="submission" date="2023-01" db="EMBL/GenBank/DDBJ databases">
        <title>The chitinases involved in constricting ring structure development in the nematode-trapping fungus Drechslerella dactyloides.</title>
        <authorList>
            <person name="Wang R."/>
            <person name="Zhang L."/>
            <person name="Tang P."/>
            <person name="Li S."/>
            <person name="Liang L."/>
        </authorList>
    </citation>
    <scope>NUCLEOTIDE SEQUENCE</scope>
    <source>
        <strain evidence="11">YMF1.00031</strain>
    </source>
</reference>
<proteinExistence type="inferred from homology"/>
<evidence type="ECO:0000313" key="11">
    <source>
        <dbReference type="EMBL" id="KAJ6259328.1"/>
    </source>
</evidence>
<evidence type="ECO:0000313" key="12">
    <source>
        <dbReference type="Proteomes" id="UP001221413"/>
    </source>
</evidence>
<dbReference type="SUPFAM" id="SSF81301">
    <property type="entry name" value="Nucleotidyltransferase"/>
    <property type="match status" value="1"/>
</dbReference>
<evidence type="ECO:0000256" key="3">
    <source>
        <dbReference type="ARBA" id="ARBA00010787"/>
    </source>
</evidence>
<comment type="function">
    <text evidence="8">Mitochondrial mRNA stabilization factor.</text>
</comment>
<comment type="similarity">
    <text evidence="3 8">Belongs to the ATP25 family.</text>
</comment>
<dbReference type="GO" id="GO:0005743">
    <property type="term" value="C:mitochondrial inner membrane"/>
    <property type="evidence" value="ECO:0007669"/>
    <property type="project" value="UniProtKB-SubCell"/>
</dbReference>
<evidence type="ECO:0000256" key="7">
    <source>
        <dbReference type="ARBA" id="ARBA00023136"/>
    </source>
</evidence>
<comment type="caution">
    <text evidence="11">The sequence shown here is derived from an EMBL/GenBank/DDBJ whole genome shotgun (WGS) entry which is preliminary data.</text>
</comment>
<gene>
    <name evidence="11" type="ORF">Dda_6228</name>
</gene>
<evidence type="ECO:0000256" key="5">
    <source>
        <dbReference type="ARBA" id="ARBA00022946"/>
    </source>
</evidence>
<protein>
    <recommendedName>
        <fullName evidence="8">ATPase synthesis protein 25</fullName>
    </recommendedName>
</protein>
<evidence type="ECO:0000256" key="6">
    <source>
        <dbReference type="ARBA" id="ARBA00023128"/>
    </source>
</evidence>
<dbReference type="PANTHER" id="PTHR28087:SF1">
    <property type="entry name" value="ATPASE SYNTHESIS PROTEIN 25, MITOCHONDRIAL"/>
    <property type="match status" value="1"/>
</dbReference>
<evidence type="ECO:0000256" key="2">
    <source>
        <dbReference type="ARBA" id="ARBA00004443"/>
    </source>
</evidence>
<feature type="region of interest" description="Disordered" evidence="10">
    <location>
        <begin position="1218"/>
        <end position="1302"/>
    </location>
</feature>
<evidence type="ECO:0000256" key="1">
    <source>
        <dbReference type="ARBA" id="ARBA00003470"/>
    </source>
</evidence>
<evidence type="ECO:0000256" key="8">
    <source>
        <dbReference type="RuleBase" id="RU367062"/>
    </source>
</evidence>